<sequence>MIVRIMGQGQWVLEPEHLIELNELDRALEERVAAGDEPGMIEALTALGDGVRRLGVEVPEDMLAESDLVLPDVDVSLEEVRELLKSTSEYYGLIPDADGELTEGDEESASL</sequence>
<name>A0A1Q2CUT5_9ACTN</name>
<protein>
    <recommendedName>
        <fullName evidence="1">PspA-associated domain-containing protein</fullName>
    </recommendedName>
</protein>
<gene>
    <name evidence="2" type="ORF">BW733_02440</name>
</gene>
<keyword evidence="3" id="KW-1185">Reference proteome</keyword>
<dbReference type="InterPro" id="IPR054437">
    <property type="entry name" value="PspA-assoc_dom"/>
</dbReference>
<dbReference type="AlphaFoldDB" id="A0A1Q2CUT5"/>
<evidence type="ECO:0000313" key="2">
    <source>
        <dbReference type="EMBL" id="AQP49861.1"/>
    </source>
</evidence>
<accession>A0A1Q2CUT5</accession>
<reference evidence="2 3" key="1">
    <citation type="journal article" date="2008" name="Int. J. Syst. Evol. Microbiol.">
        <title>Tessaracoccus flavescens sp. nov., isolated from marine sediment.</title>
        <authorList>
            <person name="Lee D.W."/>
            <person name="Lee S.D."/>
        </authorList>
    </citation>
    <scope>NUCLEOTIDE SEQUENCE [LARGE SCALE GENOMIC DNA]</scope>
    <source>
        <strain evidence="2 3">SST-39T</strain>
    </source>
</reference>
<dbReference type="RefSeq" id="WP_077347590.1">
    <property type="nucleotide sequence ID" value="NZ_CP019607.1"/>
</dbReference>
<dbReference type="STRING" id="399497.BW733_02440"/>
<dbReference type="KEGG" id="tfa:BW733_02440"/>
<dbReference type="EMBL" id="CP019607">
    <property type="protein sequence ID" value="AQP49861.1"/>
    <property type="molecule type" value="Genomic_DNA"/>
</dbReference>
<organism evidence="2 3">
    <name type="scientific">Tessaracoccus flavescens</name>
    <dbReference type="NCBI Taxonomy" id="399497"/>
    <lineage>
        <taxon>Bacteria</taxon>
        <taxon>Bacillati</taxon>
        <taxon>Actinomycetota</taxon>
        <taxon>Actinomycetes</taxon>
        <taxon>Propionibacteriales</taxon>
        <taxon>Propionibacteriaceae</taxon>
        <taxon>Tessaracoccus</taxon>
    </lineage>
</organism>
<evidence type="ECO:0000313" key="3">
    <source>
        <dbReference type="Proteomes" id="UP000188235"/>
    </source>
</evidence>
<feature type="domain" description="PspA-associated" evidence="1">
    <location>
        <begin position="1"/>
        <end position="96"/>
    </location>
</feature>
<dbReference type="Proteomes" id="UP000188235">
    <property type="component" value="Chromosome"/>
</dbReference>
<proteinExistence type="predicted"/>
<dbReference type="Pfam" id="PF22743">
    <property type="entry name" value="PspAA"/>
    <property type="match status" value="1"/>
</dbReference>
<evidence type="ECO:0000259" key="1">
    <source>
        <dbReference type="Pfam" id="PF22743"/>
    </source>
</evidence>